<protein>
    <recommendedName>
        <fullName evidence="1">N(6)-L-threonylcarbamoyladenine synthase</fullName>
        <ecNumber evidence="1">2.3.1.234</ecNumber>
    </recommendedName>
</protein>
<dbReference type="NCBIfam" id="TIGR03723">
    <property type="entry name" value="T6A_TsaD_YgjD"/>
    <property type="match status" value="1"/>
</dbReference>
<evidence type="ECO:0000256" key="7">
    <source>
        <dbReference type="ARBA" id="ARBA00023315"/>
    </source>
</evidence>
<keyword evidence="7" id="KW-0012">Acyltransferase</keyword>
<evidence type="ECO:0000256" key="1">
    <source>
        <dbReference type="ARBA" id="ARBA00012156"/>
    </source>
</evidence>
<evidence type="ECO:0000256" key="4">
    <source>
        <dbReference type="ARBA" id="ARBA00022694"/>
    </source>
</evidence>
<keyword evidence="5" id="KW-0479">Metal-binding</keyword>
<keyword evidence="3" id="KW-0808">Transferase</keyword>
<keyword evidence="4" id="KW-0819">tRNA processing</keyword>
<keyword evidence="6" id="KW-0408">Iron</keyword>
<dbReference type="InterPro" id="IPR000905">
    <property type="entry name" value="Gcp-like_dom"/>
</dbReference>
<gene>
    <name evidence="11" type="ORF">METZ01_LOCUS206284</name>
</gene>
<evidence type="ECO:0000259" key="10">
    <source>
        <dbReference type="Pfam" id="PF00814"/>
    </source>
</evidence>
<evidence type="ECO:0000256" key="9">
    <source>
        <dbReference type="SAM" id="MobiDB-lite"/>
    </source>
</evidence>
<feature type="domain" description="Gcp-like" evidence="10">
    <location>
        <begin position="28"/>
        <end position="318"/>
    </location>
</feature>
<dbReference type="InterPro" id="IPR017860">
    <property type="entry name" value="Peptidase_M22_CS"/>
</dbReference>
<dbReference type="GO" id="GO:0046872">
    <property type="term" value="F:metal ion binding"/>
    <property type="evidence" value="ECO:0007669"/>
    <property type="project" value="UniProtKB-KW"/>
</dbReference>
<dbReference type="GO" id="GO:0002949">
    <property type="term" value="P:tRNA threonylcarbamoyladenosine modification"/>
    <property type="evidence" value="ECO:0007669"/>
    <property type="project" value="InterPro"/>
</dbReference>
<sequence>MVVLGIETSCDETAVAIVCDADAPKKRILSNVILSQHEVHRPFGGVVPEIAARSHLLHIDHLMDQALKSAGLSYHQLDGIAVTGGPGLIGGLIVGVMCAKTVAMVHDTPFLAVNHLEGHALTARLTDNINFPYLLLLVSGGHTQLLIVEGVGNYELLGTTVDDAVGEAFDKSAKLLGIGYPGGPEIEKVAKTGDPHRFKLPRPMFGRPNCNFSFSGLKTAVREQFFKIKAGQHSSEDISDLCASFQTSVVVTVADRCRKALDVFLHRHNDGKSLVIAGGVASNERLRKVLEAVAIERGMSLVAPPPALCTDNGAMIAWAGLERLKMGLTDDLDFAPRPRWPLDPGSSSVSGAGQKV</sequence>
<dbReference type="PANTHER" id="PTHR11735">
    <property type="entry name" value="TRNA N6-ADENOSINE THREONYLCARBAMOYLTRANSFERASE"/>
    <property type="match status" value="1"/>
</dbReference>
<evidence type="ECO:0000313" key="11">
    <source>
        <dbReference type="EMBL" id="SVB53430.1"/>
    </source>
</evidence>
<feature type="region of interest" description="Disordered" evidence="9">
    <location>
        <begin position="337"/>
        <end position="356"/>
    </location>
</feature>
<dbReference type="FunFam" id="3.30.420.40:FF:000012">
    <property type="entry name" value="tRNA N6-adenosine threonylcarbamoyltransferase"/>
    <property type="match status" value="1"/>
</dbReference>
<feature type="compositionally biased region" description="Polar residues" evidence="9">
    <location>
        <begin position="345"/>
        <end position="356"/>
    </location>
</feature>
<dbReference type="NCBIfam" id="TIGR00329">
    <property type="entry name" value="gcp_kae1"/>
    <property type="match status" value="1"/>
</dbReference>
<dbReference type="GO" id="GO:0061711">
    <property type="term" value="F:tRNA N(6)-L-threonylcarbamoyladenine synthase activity"/>
    <property type="evidence" value="ECO:0007669"/>
    <property type="project" value="UniProtKB-EC"/>
</dbReference>
<comment type="catalytic activity">
    <reaction evidence="8">
        <text>L-threonylcarbamoyladenylate + adenosine(37) in tRNA = N(6)-L-threonylcarbamoyladenosine(37) in tRNA + AMP + H(+)</text>
        <dbReference type="Rhea" id="RHEA:37059"/>
        <dbReference type="Rhea" id="RHEA-COMP:10162"/>
        <dbReference type="Rhea" id="RHEA-COMP:10163"/>
        <dbReference type="ChEBI" id="CHEBI:15378"/>
        <dbReference type="ChEBI" id="CHEBI:73682"/>
        <dbReference type="ChEBI" id="CHEBI:74411"/>
        <dbReference type="ChEBI" id="CHEBI:74418"/>
        <dbReference type="ChEBI" id="CHEBI:456215"/>
        <dbReference type="EC" id="2.3.1.234"/>
    </reaction>
</comment>
<dbReference type="Gene3D" id="3.30.420.40">
    <property type="match status" value="2"/>
</dbReference>
<dbReference type="HAMAP" id="MF_01445">
    <property type="entry name" value="TsaD"/>
    <property type="match status" value="1"/>
</dbReference>
<dbReference type="CDD" id="cd24133">
    <property type="entry name" value="ASKHA_NBD_TsaD_bac"/>
    <property type="match status" value="1"/>
</dbReference>
<evidence type="ECO:0000256" key="8">
    <source>
        <dbReference type="ARBA" id="ARBA00048117"/>
    </source>
</evidence>
<dbReference type="EMBL" id="UINC01045993">
    <property type="protein sequence ID" value="SVB53430.1"/>
    <property type="molecule type" value="Genomic_DNA"/>
</dbReference>
<dbReference type="SUPFAM" id="SSF53067">
    <property type="entry name" value="Actin-like ATPase domain"/>
    <property type="match status" value="2"/>
</dbReference>
<dbReference type="InterPro" id="IPR022450">
    <property type="entry name" value="TsaD"/>
</dbReference>
<reference evidence="11" key="1">
    <citation type="submission" date="2018-05" db="EMBL/GenBank/DDBJ databases">
        <authorList>
            <person name="Lanie J.A."/>
            <person name="Ng W.-L."/>
            <person name="Kazmierczak K.M."/>
            <person name="Andrzejewski T.M."/>
            <person name="Davidsen T.M."/>
            <person name="Wayne K.J."/>
            <person name="Tettelin H."/>
            <person name="Glass J.I."/>
            <person name="Rusch D."/>
            <person name="Podicherti R."/>
            <person name="Tsui H.-C.T."/>
            <person name="Winkler M.E."/>
        </authorList>
    </citation>
    <scope>NUCLEOTIDE SEQUENCE</scope>
</reference>
<evidence type="ECO:0000256" key="6">
    <source>
        <dbReference type="ARBA" id="ARBA00023004"/>
    </source>
</evidence>
<evidence type="ECO:0000256" key="5">
    <source>
        <dbReference type="ARBA" id="ARBA00022723"/>
    </source>
</evidence>
<dbReference type="Pfam" id="PF00814">
    <property type="entry name" value="TsaD"/>
    <property type="match status" value="1"/>
</dbReference>
<keyword evidence="2" id="KW-0963">Cytoplasm</keyword>
<organism evidence="11">
    <name type="scientific">marine metagenome</name>
    <dbReference type="NCBI Taxonomy" id="408172"/>
    <lineage>
        <taxon>unclassified sequences</taxon>
        <taxon>metagenomes</taxon>
        <taxon>ecological metagenomes</taxon>
    </lineage>
</organism>
<dbReference type="AlphaFoldDB" id="A0A382ERT0"/>
<evidence type="ECO:0000256" key="2">
    <source>
        <dbReference type="ARBA" id="ARBA00022490"/>
    </source>
</evidence>
<proteinExistence type="inferred from homology"/>
<dbReference type="PANTHER" id="PTHR11735:SF6">
    <property type="entry name" value="TRNA N6-ADENOSINE THREONYLCARBAMOYLTRANSFERASE, MITOCHONDRIAL"/>
    <property type="match status" value="1"/>
</dbReference>
<evidence type="ECO:0000256" key="3">
    <source>
        <dbReference type="ARBA" id="ARBA00022679"/>
    </source>
</evidence>
<name>A0A382ERT0_9ZZZZ</name>
<dbReference type="InterPro" id="IPR017861">
    <property type="entry name" value="KAE1/TsaD"/>
</dbReference>
<dbReference type="EC" id="2.3.1.234" evidence="1"/>
<dbReference type="InterPro" id="IPR043129">
    <property type="entry name" value="ATPase_NBD"/>
</dbReference>
<dbReference type="FunFam" id="3.30.420.40:FF:000040">
    <property type="entry name" value="tRNA N6-adenosine threonylcarbamoyltransferase"/>
    <property type="match status" value="1"/>
</dbReference>
<accession>A0A382ERT0</accession>
<dbReference type="PRINTS" id="PR00789">
    <property type="entry name" value="OSIALOPTASE"/>
</dbReference>
<dbReference type="PROSITE" id="PS01016">
    <property type="entry name" value="GLYCOPROTEASE"/>
    <property type="match status" value="1"/>
</dbReference>